<evidence type="ECO:0000313" key="1">
    <source>
        <dbReference type="EMBL" id="OIV39397.1"/>
    </source>
</evidence>
<dbReference type="AlphaFoldDB" id="A0A1J7BLD0"/>
<organism evidence="1 2">
    <name type="scientific">Mangrovactinospora gilvigrisea</name>
    <dbReference type="NCBI Taxonomy" id="1428644"/>
    <lineage>
        <taxon>Bacteria</taxon>
        <taxon>Bacillati</taxon>
        <taxon>Actinomycetota</taxon>
        <taxon>Actinomycetes</taxon>
        <taxon>Kitasatosporales</taxon>
        <taxon>Streptomycetaceae</taxon>
        <taxon>Mangrovactinospora</taxon>
    </lineage>
</organism>
<dbReference type="EMBL" id="MLCF01000002">
    <property type="protein sequence ID" value="OIV39397.1"/>
    <property type="molecule type" value="Genomic_DNA"/>
</dbReference>
<evidence type="ECO:0000313" key="2">
    <source>
        <dbReference type="Proteomes" id="UP000243342"/>
    </source>
</evidence>
<sequence>MATPIIVHPPDEHGSRRVDVTGIHVGRAFGRQDVEEFARRSGFENLDITDPRMVEWRGGGPEAWG</sequence>
<dbReference type="OrthoDB" id="4255520at2"/>
<protein>
    <submittedName>
        <fullName evidence="1">Uncharacterized protein</fullName>
    </submittedName>
</protein>
<accession>A0A1J7BLD0</accession>
<dbReference type="RefSeq" id="WP_071654599.1">
    <property type="nucleotide sequence ID" value="NZ_MLCF01000002.1"/>
</dbReference>
<reference evidence="1 2" key="1">
    <citation type="submission" date="2016-10" db="EMBL/GenBank/DDBJ databases">
        <title>Genome sequence of Streptomyces gilvigriseus MUSC 26.</title>
        <authorList>
            <person name="Lee L.-H."/>
            <person name="Ser H.-L."/>
        </authorList>
    </citation>
    <scope>NUCLEOTIDE SEQUENCE [LARGE SCALE GENOMIC DNA]</scope>
    <source>
        <strain evidence="1 2">MUSC 26</strain>
    </source>
</reference>
<proteinExistence type="predicted"/>
<dbReference type="STRING" id="1428644.BIV57_00715"/>
<name>A0A1J7BLD0_9ACTN</name>
<dbReference type="Proteomes" id="UP000243342">
    <property type="component" value="Unassembled WGS sequence"/>
</dbReference>
<comment type="caution">
    <text evidence="1">The sequence shown here is derived from an EMBL/GenBank/DDBJ whole genome shotgun (WGS) entry which is preliminary data.</text>
</comment>
<keyword evidence="2" id="KW-1185">Reference proteome</keyword>
<gene>
    <name evidence="1" type="ORF">BIV57_00715</name>
</gene>